<dbReference type="AlphaFoldDB" id="A0A2T4ASR6"/>
<organism evidence="1 2">
    <name type="scientific">Trichoderma harzianum CBS 226.95</name>
    <dbReference type="NCBI Taxonomy" id="983964"/>
    <lineage>
        <taxon>Eukaryota</taxon>
        <taxon>Fungi</taxon>
        <taxon>Dikarya</taxon>
        <taxon>Ascomycota</taxon>
        <taxon>Pezizomycotina</taxon>
        <taxon>Sordariomycetes</taxon>
        <taxon>Hypocreomycetidae</taxon>
        <taxon>Hypocreales</taxon>
        <taxon>Hypocreaceae</taxon>
        <taxon>Trichoderma</taxon>
    </lineage>
</organism>
<protein>
    <submittedName>
        <fullName evidence="1">Uncharacterized protein</fullName>
    </submittedName>
</protein>
<dbReference type="EMBL" id="KZ679675">
    <property type="protein sequence ID" value="PTB60105.1"/>
    <property type="molecule type" value="Genomic_DNA"/>
</dbReference>
<dbReference type="GeneID" id="36629574"/>
<evidence type="ECO:0000313" key="2">
    <source>
        <dbReference type="Proteomes" id="UP000241690"/>
    </source>
</evidence>
<gene>
    <name evidence="1" type="ORF">M431DRAFT_536795</name>
</gene>
<dbReference type="Proteomes" id="UP000241690">
    <property type="component" value="Unassembled WGS sequence"/>
</dbReference>
<dbReference type="RefSeq" id="XP_024779782.1">
    <property type="nucleotide sequence ID" value="XM_024921005.1"/>
</dbReference>
<reference evidence="1 2" key="1">
    <citation type="submission" date="2016-07" db="EMBL/GenBank/DDBJ databases">
        <title>Multiple horizontal gene transfer events from other fungi enriched the ability of initially mycotrophic Trichoderma (Ascomycota) to feed on dead plant biomass.</title>
        <authorList>
            <consortium name="DOE Joint Genome Institute"/>
            <person name="Aerts A."/>
            <person name="Atanasova L."/>
            <person name="Chenthamara K."/>
            <person name="Zhang J."/>
            <person name="Grujic M."/>
            <person name="Henrissat B."/>
            <person name="Kuo A."/>
            <person name="Salamov A."/>
            <person name="Lipzen A."/>
            <person name="Labutti K."/>
            <person name="Barry K."/>
            <person name="Miao Y."/>
            <person name="Rahimi M.J."/>
            <person name="Shen Q."/>
            <person name="Grigoriev I.V."/>
            <person name="Kubicek C.P."/>
            <person name="Druzhinina I.S."/>
        </authorList>
    </citation>
    <scope>NUCLEOTIDE SEQUENCE [LARGE SCALE GENOMIC DNA]</scope>
    <source>
        <strain evidence="1 2">CBS 226.95</strain>
    </source>
</reference>
<accession>A0A2T4ASR6</accession>
<keyword evidence="2" id="KW-1185">Reference proteome</keyword>
<evidence type="ECO:0000313" key="1">
    <source>
        <dbReference type="EMBL" id="PTB60105.1"/>
    </source>
</evidence>
<dbReference type="STRING" id="983964.A0A2T4ASR6"/>
<name>A0A2T4ASR6_TRIHA</name>
<sequence>MAARPAASAVATLDPVSHSTSPTRLTISIDLYETGGEKGSGFHFFNTTPNHYHRAEVLQRTGAIDVTCKLEKVIHGALSPESDRYASLIVMQWFIQPKGSRRISESTIKLLFEPNSADGDIEVEDIVFQDTYSLMPTHQEETITKGIEATVGIQQFANLGLTAKWDKSTTSTLSNAITLSGAMRVINNRPSNRVATWTLSENPLQPLGIPASLKVAVLVSRQDRQKFLCRVNFVCRTDLKTAIQGCFNKIPKDDPIIFQPNPRDKGAGSNKNVTYGHDELSSVHLNDLCSVTFRTLMTNGKA</sequence>
<proteinExistence type="predicted"/>